<dbReference type="Pfam" id="PF26639">
    <property type="entry name" value="Het-6_barrel"/>
    <property type="match status" value="1"/>
</dbReference>
<proteinExistence type="predicted"/>
<sequence length="765" mass="85566">MDEQETIQLSNTGRQSPLRWPIYEPLQANGIRLLHLQPTVGEDDPILITLSEYPLEDAPPYEALSYTWGDAKHVGEIIVSAAGANYPLCVTNNCISALRRLRPLLLGNPDPQERTLWVDAICVNQMDIEERNAQVSIMGAIYRRATRVIIDVGISCPESEIAMDVIIKSQGDTLYHMTRGLEWKRMVNNFYDKPWFSRVWVLQEVFMARGAVLMCGRRQEPWQHFRPRHIWVDSRPAWETEPWHVQLPSSVPHVLSISNHAQQLCRTGADFLDLLCKGRQCDATDPRDKVFALLPMMSSPQESEVRVGMMMAPDYRKCASRAYADTAAFLLTQTGLLFLSCCANGLTGSASQVPGLRSFVPDWSIPYPEGRIIGLSKVYYPLNAGGSTRPVAKMMTAGQPGLETGRCPCQQPLLTVRGVAVDTIYLASGPANIRAQGDIHCQEFVDICRRYQTLLARTAAAVPMPDPGHWEPKTAETRLHPPHWMAYIYGIPLQHPTQWSDNDLANLASYLLADRQLILTTRGYVGVAPKTADAGDVVACFMGGNVPFVLREQKDSAHGQGVYELLGESYVYGLMEGEAFAELDLTREGVMDKQGAQLKDFIIYLRLPLRVRLSPPPPGAGSLLTRWTDLDYECSSHGDGEGGHSSGLLHSENVHLHRWLNSAYLSTRQFRASNMPVLCRIDISEELPGCCNCIIEDKADECDYPRPVSVCMRPDSDCNDNSRVTICTSIPSQQQYRGSRMEARPVLNEKTGRQEDEQRCHRCCC</sequence>
<evidence type="ECO:0000259" key="1">
    <source>
        <dbReference type="Pfam" id="PF06985"/>
    </source>
</evidence>
<dbReference type="Pfam" id="PF06985">
    <property type="entry name" value="HET"/>
    <property type="match status" value="1"/>
</dbReference>
<dbReference type="PANTHER" id="PTHR24148">
    <property type="entry name" value="ANKYRIN REPEAT DOMAIN-CONTAINING PROTEIN 39 HOMOLOG-RELATED"/>
    <property type="match status" value="1"/>
</dbReference>
<dbReference type="EMBL" id="MU853884">
    <property type="protein sequence ID" value="KAK3936428.1"/>
    <property type="molecule type" value="Genomic_DNA"/>
</dbReference>
<reference evidence="3" key="1">
    <citation type="journal article" date="2023" name="Mol. Phylogenet. Evol.">
        <title>Genome-scale phylogeny and comparative genomics of the fungal order Sordariales.</title>
        <authorList>
            <person name="Hensen N."/>
            <person name="Bonometti L."/>
            <person name="Westerberg I."/>
            <person name="Brannstrom I.O."/>
            <person name="Guillou S."/>
            <person name="Cros-Aarteil S."/>
            <person name="Calhoun S."/>
            <person name="Haridas S."/>
            <person name="Kuo A."/>
            <person name="Mondo S."/>
            <person name="Pangilinan J."/>
            <person name="Riley R."/>
            <person name="LaButti K."/>
            <person name="Andreopoulos B."/>
            <person name="Lipzen A."/>
            <person name="Chen C."/>
            <person name="Yan M."/>
            <person name="Daum C."/>
            <person name="Ng V."/>
            <person name="Clum A."/>
            <person name="Steindorff A."/>
            <person name="Ohm R.A."/>
            <person name="Martin F."/>
            <person name="Silar P."/>
            <person name="Natvig D.O."/>
            <person name="Lalanne C."/>
            <person name="Gautier V."/>
            <person name="Ament-Velasquez S.L."/>
            <person name="Kruys A."/>
            <person name="Hutchinson M.I."/>
            <person name="Powell A.J."/>
            <person name="Barry K."/>
            <person name="Miller A.N."/>
            <person name="Grigoriev I.V."/>
            <person name="Debuchy R."/>
            <person name="Gladieux P."/>
            <person name="Hiltunen Thoren M."/>
            <person name="Johannesson H."/>
        </authorList>
    </citation>
    <scope>NUCLEOTIDE SEQUENCE [LARGE SCALE GENOMIC DNA]</scope>
    <source>
        <strain evidence="3">CBS 340.73</strain>
    </source>
</reference>
<evidence type="ECO:0000313" key="3">
    <source>
        <dbReference type="Proteomes" id="UP001303473"/>
    </source>
</evidence>
<name>A0AAN6N252_9PEZI</name>
<dbReference type="PANTHER" id="PTHR24148:SF73">
    <property type="entry name" value="HET DOMAIN PROTEIN (AFU_ORTHOLOGUE AFUA_8G01020)"/>
    <property type="match status" value="1"/>
</dbReference>
<keyword evidence="3" id="KW-1185">Reference proteome</keyword>
<accession>A0AAN6N252</accession>
<dbReference type="InterPro" id="IPR052895">
    <property type="entry name" value="HetReg/Transcr_Mod"/>
</dbReference>
<dbReference type="InterPro" id="IPR010730">
    <property type="entry name" value="HET"/>
</dbReference>
<dbReference type="Proteomes" id="UP001303473">
    <property type="component" value="Unassembled WGS sequence"/>
</dbReference>
<organism evidence="2 3">
    <name type="scientific">Diplogelasinospora grovesii</name>
    <dbReference type="NCBI Taxonomy" id="303347"/>
    <lineage>
        <taxon>Eukaryota</taxon>
        <taxon>Fungi</taxon>
        <taxon>Dikarya</taxon>
        <taxon>Ascomycota</taxon>
        <taxon>Pezizomycotina</taxon>
        <taxon>Sordariomycetes</taxon>
        <taxon>Sordariomycetidae</taxon>
        <taxon>Sordariales</taxon>
        <taxon>Diplogelasinosporaceae</taxon>
        <taxon>Diplogelasinospora</taxon>
    </lineage>
</organism>
<feature type="domain" description="Heterokaryon incompatibility" evidence="1">
    <location>
        <begin position="61"/>
        <end position="204"/>
    </location>
</feature>
<comment type="caution">
    <text evidence="2">The sequence shown here is derived from an EMBL/GenBank/DDBJ whole genome shotgun (WGS) entry which is preliminary data.</text>
</comment>
<evidence type="ECO:0000313" key="2">
    <source>
        <dbReference type="EMBL" id="KAK3936428.1"/>
    </source>
</evidence>
<protein>
    <submittedName>
        <fullName evidence="2">Heterokaryon incompatibility protein-domain-containing protein</fullName>
    </submittedName>
</protein>
<dbReference type="AlphaFoldDB" id="A0AAN6N252"/>
<gene>
    <name evidence="2" type="ORF">QBC46DRAFT_357504</name>
</gene>